<keyword evidence="3" id="KW-1185">Reference proteome</keyword>
<sequence>MVKGHRKEVLCNSYTWQKVLSHSATLGGLPAGVVGSVARRGRQPAVPSSSPLPIYVMRCAEEKKSNGPAHPFVSTAATRGAQVSTTLEEEEEEEEENNNNKERLCSASYSTCRCMKANRFNSSVTLGEVKHSRTEPGSRTGEKFDHAAVCSSSSTMEENGDGTARRGEEEEEDEKIKQKIRNSRVYIITDFYVAAPLRSAPNIGSHYLPMLTTRRFVQGQASQRAFLIDTGEGIIHHCRLIRIPDQIAHQLSHSEANVMTTAALVLNTVVATADDANVSQILQILPSVECGRITEPENQLFYMAHRNGSECFPK</sequence>
<feature type="region of interest" description="Disordered" evidence="1">
    <location>
        <begin position="66"/>
        <end position="102"/>
    </location>
</feature>
<feature type="region of interest" description="Disordered" evidence="1">
    <location>
        <begin position="150"/>
        <end position="176"/>
    </location>
</feature>
<dbReference type="InParanoid" id="E9H058"/>
<proteinExistence type="predicted"/>
<gene>
    <name evidence="2" type="ORF">DAPPUDRAFT_251319</name>
</gene>
<name>E9H058_DAPPU</name>
<protein>
    <submittedName>
        <fullName evidence="2">Uncharacterized protein</fullName>
    </submittedName>
</protein>
<dbReference type="AlphaFoldDB" id="E9H058"/>
<dbReference type="KEGG" id="dpx:DAPPUDRAFT_251319"/>
<reference evidence="2 3" key="1">
    <citation type="journal article" date="2011" name="Science">
        <title>The ecoresponsive genome of Daphnia pulex.</title>
        <authorList>
            <person name="Colbourne J.K."/>
            <person name="Pfrender M.E."/>
            <person name="Gilbert D."/>
            <person name="Thomas W.K."/>
            <person name="Tucker A."/>
            <person name="Oakley T.H."/>
            <person name="Tokishita S."/>
            <person name="Aerts A."/>
            <person name="Arnold G.J."/>
            <person name="Basu M.K."/>
            <person name="Bauer D.J."/>
            <person name="Caceres C.E."/>
            <person name="Carmel L."/>
            <person name="Casola C."/>
            <person name="Choi J.H."/>
            <person name="Detter J.C."/>
            <person name="Dong Q."/>
            <person name="Dusheyko S."/>
            <person name="Eads B.D."/>
            <person name="Frohlich T."/>
            <person name="Geiler-Samerotte K.A."/>
            <person name="Gerlach D."/>
            <person name="Hatcher P."/>
            <person name="Jogdeo S."/>
            <person name="Krijgsveld J."/>
            <person name="Kriventseva E.V."/>
            <person name="Kultz D."/>
            <person name="Laforsch C."/>
            <person name="Lindquist E."/>
            <person name="Lopez J."/>
            <person name="Manak J.R."/>
            <person name="Muller J."/>
            <person name="Pangilinan J."/>
            <person name="Patwardhan R.P."/>
            <person name="Pitluck S."/>
            <person name="Pritham E.J."/>
            <person name="Rechtsteiner A."/>
            <person name="Rho M."/>
            <person name="Rogozin I.B."/>
            <person name="Sakarya O."/>
            <person name="Salamov A."/>
            <person name="Schaack S."/>
            <person name="Shapiro H."/>
            <person name="Shiga Y."/>
            <person name="Skalitzky C."/>
            <person name="Smith Z."/>
            <person name="Souvorov A."/>
            <person name="Sung W."/>
            <person name="Tang Z."/>
            <person name="Tsuchiya D."/>
            <person name="Tu H."/>
            <person name="Vos H."/>
            <person name="Wang M."/>
            <person name="Wolf Y.I."/>
            <person name="Yamagata H."/>
            <person name="Yamada T."/>
            <person name="Ye Y."/>
            <person name="Shaw J.R."/>
            <person name="Andrews J."/>
            <person name="Crease T.J."/>
            <person name="Tang H."/>
            <person name="Lucas S.M."/>
            <person name="Robertson H.M."/>
            <person name="Bork P."/>
            <person name="Koonin E.V."/>
            <person name="Zdobnov E.M."/>
            <person name="Grigoriev I.V."/>
            <person name="Lynch M."/>
            <person name="Boore J.L."/>
        </authorList>
    </citation>
    <scope>NUCLEOTIDE SEQUENCE [LARGE SCALE GENOMIC DNA]</scope>
</reference>
<organism evidence="2 3">
    <name type="scientific">Daphnia pulex</name>
    <name type="common">Water flea</name>
    <dbReference type="NCBI Taxonomy" id="6669"/>
    <lineage>
        <taxon>Eukaryota</taxon>
        <taxon>Metazoa</taxon>
        <taxon>Ecdysozoa</taxon>
        <taxon>Arthropoda</taxon>
        <taxon>Crustacea</taxon>
        <taxon>Branchiopoda</taxon>
        <taxon>Diplostraca</taxon>
        <taxon>Cladocera</taxon>
        <taxon>Anomopoda</taxon>
        <taxon>Daphniidae</taxon>
        <taxon>Daphnia</taxon>
    </lineage>
</organism>
<feature type="compositionally biased region" description="Polar residues" evidence="1">
    <location>
        <begin position="75"/>
        <end position="86"/>
    </location>
</feature>
<dbReference type="EMBL" id="GL732579">
    <property type="protein sequence ID" value="EFX74939.1"/>
    <property type="molecule type" value="Genomic_DNA"/>
</dbReference>
<dbReference type="HOGENOM" id="CLU_886410_0_0_1"/>
<evidence type="ECO:0000313" key="2">
    <source>
        <dbReference type="EMBL" id="EFX74939.1"/>
    </source>
</evidence>
<evidence type="ECO:0000313" key="3">
    <source>
        <dbReference type="Proteomes" id="UP000000305"/>
    </source>
</evidence>
<dbReference type="Proteomes" id="UP000000305">
    <property type="component" value="Unassembled WGS sequence"/>
</dbReference>
<accession>E9H058</accession>
<feature type="compositionally biased region" description="Acidic residues" evidence="1">
    <location>
        <begin position="87"/>
        <end position="97"/>
    </location>
</feature>
<evidence type="ECO:0000256" key="1">
    <source>
        <dbReference type="SAM" id="MobiDB-lite"/>
    </source>
</evidence>